<dbReference type="InterPro" id="IPR001810">
    <property type="entry name" value="F-box_dom"/>
</dbReference>
<dbReference type="InterPro" id="IPR013187">
    <property type="entry name" value="F-box-assoc_dom_typ3"/>
</dbReference>
<sequence length="378" mass="43849">MELDFQSLVNPQKKKKENKSTRAMTSTHSEGCKLNNDLIMEILHRLPTEKVHELRRVCKQWLAMIDHPCFIEANLARSEPCLLVVQRWTDKAYFIELQRSNDDTVLVVRPTTIDPTFFLQGCCNGLVLAYHFINEDLGGRTSTYREYFVINPSTKRSIKLPPLPGRSGYYIRNFSLGFDTNARRYKVVCVLFREQHPILCMVATLGLSMSWRMIEDSSPLNFTEWLFIQPIWASGAWHWVDSRGMKVVSLHTSKEVFFEMPLPFGGDGDGEYPCLMIYEGCLALADMHKNTNELDIWVLQDMQRSEWTKKHVFNRGVLRNAFNFLDDDILPCACFKNGRVALFEGPRGRSIYDGFCLACYDFEREEMRLMEGEDPHHS</sequence>
<reference evidence="4" key="1">
    <citation type="journal article" date="2023" name="Nat. Commun.">
        <title>Diploid and tetraploid genomes of Acorus and the evolution of monocots.</title>
        <authorList>
            <person name="Ma L."/>
            <person name="Liu K.W."/>
            <person name="Li Z."/>
            <person name="Hsiao Y.Y."/>
            <person name="Qi Y."/>
            <person name="Fu T."/>
            <person name="Tang G.D."/>
            <person name="Zhang D."/>
            <person name="Sun W.H."/>
            <person name="Liu D.K."/>
            <person name="Li Y."/>
            <person name="Chen G.Z."/>
            <person name="Liu X.D."/>
            <person name="Liao X.Y."/>
            <person name="Jiang Y.T."/>
            <person name="Yu X."/>
            <person name="Hao Y."/>
            <person name="Huang J."/>
            <person name="Zhao X.W."/>
            <person name="Ke S."/>
            <person name="Chen Y.Y."/>
            <person name="Wu W.L."/>
            <person name="Hsu J.L."/>
            <person name="Lin Y.F."/>
            <person name="Huang M.D."/>
            <person name="Li C.Y."/>
            <person name="Huang L."/>
            <person name="Wang Z.W."/>
            <person name="Zhao X."/>
            <person name="Zhong W.Y."/>
            <person name="Peng D.H."/>
            <person name="Ahmad S."/>
            <person name="Lan S."/>
            <person name="Zhang J.S."/>
            <person name="Tsai W.C."/>
            <person name="Van de Peer Y."/>
            <person name="Liu Z.J."/>
        </authorList>
    </citation>
    <scope>NUCLEOTIDE SEQUENCE</scope>
    <source>
        <strain evidence="4">CP</strain>
    </source>
</reference>
<comment type="caution">
    <text evidence="4">The sequence shown here is derived from an EMBL/GenBank/DDBJ whole genome shotgun (WGS) entry which is preliminary data.</text>
</comment>
<evidence type="ECO:0000313" key="4">
    <source>
        <dbReference type="EMBL" id="KAK1290105.1"/>
    </source>
</evidence>
<evidence type="ECO:0000259" key="2">
    <source>
        <dbReference type="Pfam" id="PF00646"/>
    </source>
</evidence>
<feature type="domain" description="F-box" evidence="2">
    <location>
        <begin position="33"/>
        <end position="70"/>
    </location>
</feature>
<proteinExistence type="predicted"/>
<dbReference type="NCBIfam" id="TIGR01640">
    <property type="entry name" value="F_box_assoc_1"/>
    <property type="match status" value="1"/>
</dbReference>
<dbReference type="Gene3D" id="1.20.1280.50">
    <property type="match status" value="1"/>
</dbReference>
<name>A0AAV9CMS9_ACOCL</name>
<dbReference type="EMBL" id="JAUJYO010000018">
    <property type="protein sequence ID" value="KAK1290105.1"/>
    <property type="molecule type" value="Genomic_DNA"/>
</dbReference>
<dbReference type="InterPro" id="IPR036047">
    <property type="entry name" value="F-box-like_dom_sf"/>
</dbReference>
<dbReference type="Pfam" id="PF00646">
    <property type="entry name" value="F-box"/>
    <property type="match status" value="1"/>
</dbReference>
<keyword evidence="5" id="KW-1185">Reference proteome</keyword>
<protein>
    <submittedName>
        <fullName evidence="4">F-box protein</fullName>
    </submittedName>
</protein>
<dbReference type="AlphaFoldDB" id="A0AAV9CMS9"/>
<dbReference type="SUPFAM" id="SSF81383">
    <property type="entry name" value="F-box domain"/>
    <property type="match status" value="1"/>
</dbReference>
<dbReference type="InterPro" id="IPR017451">
    <property type="entry name" value="F-box-assoc_interact_dom"/>
</dbReference>
<gene>
    <name evidence="4" type="ORF">QJS10_CPB18g01585</name>
</gene>
<dbReference type="Pfam" id="PF08268">
    <property type="entry name" value="FBA_3"/>
    <property type="match status" value="1"/>
</dbReference>
<dbReference type="Proteomes" id="UP001180020">
    <property type="component" value="Unassembled WGS sequence"/>
</dbReference>
<accession>A0AAV9CMS9</accession>
<evidence type="ECO:0000259" key="3">
    <source>
        <dbReference type="Pfam" id="PF08268"/>
    </source>
</evidence>
<feature type="domain" description="F-box associated beta-propeller type 3" evidence="3">
    <location>
        <begin position="117"/>
        <end position="373"/>
    </location>
</feature>
<dbReference type="PANTHER" id="PTHR31111:SF136">
    <property type="entry name" value="F-BOX ASSOCIATED DOMAIN-CONTAINING PROTEIN"/>
    <property type="match status" value="1"/>
</dbReference>
<evidence type="ECO:0000313" key="5">
    <source>
        <dbReference type="Proteomes" id="UP001180020"/>
    </source>
</evidence>
<dbReference type="PANTHER" id="PTHR31111">
    <property type="entry name" value="BNAA05G37150D PROTEIN-RELATED"/>
    <property type="match status" value="1"/>
</dbReference>
<evidence type="ECO:0000256" key="1">
    <source>
        <dbReference type="SAM" id="MobiDB-lite"/>
    </source>
</evidence>
<reference evidence="4" key="2">
    <citation type="submission" date="2023-06" db="EMBL/GenBank/DDBJ databases">
        <authorList>
            <person name="Ma L."/>
            <person name="Liu K.-W."/>
            <person name="Li Z."/>
            <person name="Hsiao Y.-Y."/>
            <person name="Qi Y."/>
            <person name="Fu T."/>
            <person name="Tang G."/>
            <person name="Zhang D."/>
            <person name="Sun W.-H."/>
            <person name="Liu D.-K."/>
            <person name="Li Y."/>
            <person name="Chen G.-Z."/>
            <person name="Liu X.-D."/>
            <person name="Liao X.-Y."/>
            <person name="Jiang Y.-T."/>
            <person name="Yu X."/>
            <person name="Hao Y."/>
            <person name="Huang J."/>
            <person name="Zhao X.-W."/>
            <person name="Ke S."/>
            <person name="Chen Y.-Y."/>
            <person name="Wu W.-L."/>
            <person name="Hsu J.-L."/>
            <person name="Lin Y.-F."/>
            <person name="Huang M.-D."/>
            <person name="Li C.-Y."/>
            <person name="Huang L."/>
            <person name="Wang Z.-W."/>
            <person name="Zhao X."/>
            <person name="Zhong W.-Y."/>
            <person name="Peng D.-H."/>
            <person name="Ahmad S."/>
            <person name="Lan S."/>
            <person name="Zhang J.-S."/>
            <person name="Tsai W.-C."/>
            <person name="Van De Peer Y."/>
            <person name="Liu Z.-J."/>
        </authorList>
    </citation>
    <scope>NUCLEOTIDE SEQUENCE</scope>
    <source>
        <strain evidence="4">CP</strain>
        <tissue evidence="4">Leaves</tissue>
    </source>
</reference>
<feature type="region of interest" description="Disordered" evidence="1">
    <location>
        <begin position="1"/>
        <end position="29"/>
    </location>
</feature>
<organism evidence="4 5">
    <name type="scientific">Acorus calamus</name>
    <name type="common">Sweet flag</name>
    <dbReference type="NCBI Taxonomy" id="4465"/>
    <lineage>
        <taxon>Eukaryota</taxon>
        <taxon>Viridiplantae</taxon>
        <taxon>Streptophyta</taxon>
        <taxon>Embryophyta</taxon>
        <taxon>Tracheophyta</taxon>
        <taxon>Spermatophyta</taxon>
        <taxon>Magnoliopsida</taxon>
        <taxon>Liliopsida</taxon>
        <taxon>Acoraceae</taxon>
        <taxon>Acorus</taxon>
    </lineage>
</organism>